<evidence type="ECO:0000313" key="2">
    <source>
        <dbReference type="EMBL" id="GFY27631.1"/>
    </source>
</evidence>
<proteinExistence type="predicted"/>
<evidence type="ECO:0000256" key="1">
    <source>
        <dbReference type="SAM" id="MobiDB-lite"/>
    </source>
</evidence>
<feature type="region of interest" description="Disordered" evidence="1">
    <location>
        <begin position="1"/>
        <end position="26"/>
    </location>
</feature>
<accession>A0A8X7BDA2</accession>
<comment type="caution">
    <text evidence="2">The sequence shown here is derived from an EMBL/GenBank/DDBJ whole genome shotgun (WGS) entry which is preliminary data.</text>
</comment>
<reference evidence="2" key="1">
    <citation type="submission" date="2020-08" db="EMBL/GenBank/DDBJ databases">
        <title>Multicomponent nature underlies the extraordinary mechanical properties of spider dragline silk.</title>
        <authorList>
            <person name="Kono N."/>
            <person name="Nakamura H."/>
            <person name="Mori M."/>
            <person name="Yoshida Y."/>
            <person name="Ohtoshi R."/>
            <person name="Malay A.D."/>
            <person name="Moran D.A.P."/>
            <person name="Tomita M."/>
            <person name="Numata K."/>
            <person name="Arakawa K."/>
        </authorList>
    </citation>
    <scope>NUCLEOTIDE SEQUENCE</scope>
</reference>
<keyword evidence="3" id="KW-1185">Reference proteome</keyword>
<protein>
    <submittedName>
        <fullName evidence="2">Uncharacterized protein</fullName>
    </submittedName>
</protein>
<evidence type="ECO:0000313" key="3">
    <source>
        <dbReference type="Proteomes" id="UP000887159"/>
    </source>
</evidence>
<sequence>MASNSRPACHEFEPSATEDPPRRDANDVKSFVAEVLSSAWFDSSESSQLRCCTRHLTVKRTSRNSLADATRNKGKNFQVADGLQKDPHTAAAEESKNFRDGARRHAETFRLQQRWKKTLLDDKGSTQKSLHYLNKNKKNPHHVYNGASSVFSQATLTAHSNCKRGQAVPNNRFNWKQTVPAILLNWKRTETDKRLQQGELVRAPHLHQGESIRAPHLQQGESIRAPIYNRENQYEPHIYNRENQYEPHIYNREN</sequence>
<organism evidence="2 3">
    <name type="scientific">Trichonephila clavipes</name>
    <name type="common">Golden silk orbweaver</name>
    <name type="synonym">Nephila clavipes</name>
    <dbReference type="NCBI Taxonomy" id="2585209"/>
    <lineage>
        <taxon>Eukaryota</taxon>
        <taxon>Metazoa</taxon>
        <taxon>Ecdysozoa</taxon>
        <taxon>Arthropoda</taxon>
        <taxon>Chelicerata</taxon>
        <taxon>Arachnida</taxon>
        <taxon>Araneae</taxon>
        <taxon>Araneomorphae</taxon>
        <taxon>Entelegynae</taxon>
        <taxon>Araneoidea</taxon>
        <taxon>Nephilidae</taxon>
        <taxon>Trichonephila</taxon>
    </lineage>
</organism>
<name>A0A8X7BDA2_TRICX</name>
<dbReference type="AlphaFoldDB" id="A0A8X7BDA2"/>
<dbReference type="Proteomes" id="UP000887159">
    <property type="component" value="Unassembled WGS sequence"/>
</dbReference>
<dbReference type="EMBL" id="BMAU01021380">
    <property type="protein sequence ID" value="GFY27631.1"/>
    <property type="molecule type" value="Genomic_DNA"/>
</dbReference>
<feature type="compositionally biased region" description="Basic and acidic residues" evidence="1">
    <location>
        <begin position="8"/>
        <end position="26"/>
    </location>
</feature>
<gene>
    <name evidence="2" type="ORF">TNCV_910821</name>
</gene>